<evidence type="ECO:0000313" key="3">
    <source>
        <dbReference type="EMBL" id="QIM53201.1"/>
    </source>
</evidence>
<dbReference type="AlphaFoldDB" id="A0A6G8IJ77"/>
<evidence type="ECO:0000256" key="2">
    <source>
        <dbReference type="SAM" id="SignalP"/>
    </source>
</evidence>
<dbReference type="Gene3D" id="3.40.190.10">
    <property type="entry name" value="Periplasmic binding protein-like II"/>
    <property type="match status" value="1"/>
</dbReference>
<evidence type="ECO:0000313" key="4">
    <source>
        <dbReference type="Proteomes" id="UP000503162"/>
    </source>
</evidence>
<dbReference type="Pfam" id="PF03401">
    <property type="entry name" value="TctC"/>
    <property type="match status" value="1"/>
</dbReference>
<name>A0A6G8IJ77_9BURK</name>
<dbReference type="PANTHER" id="PTHR42928">
    <property type="entry name" value="TRICARBOXYLATE-BINDING PROTEIN"/>
    <property type="match status" value="1"/>
</dbReference>
<protein>
    <submittedName>
        <fullName evidence="3">Tripartite tricarboxylate transporter substrate binding protein</fullName>
    </submittedName>
</protein>
<dbReference type="CDD" id="cd13578">
    <property type="entry name" value="PBP2_Bug27"/>
    <property type="match status" value="1"/>
</dbReference>
<organism evidence="3 4">
    <name type="scientific">Hydrogenophaga crocea</name>
    <dbReference type="NCBI Taxonomy" id="2716225"/>
    <lineage>
        <taxon>Bacteria</taxon>
        <taxon>Pseudomonadati</taxon>
        <taxon>Pseudomonadota</taxon>
        <taxon>Betaproteobacteria</taxon>
        <taxon>Burkholderiales</taxon>
        <taxon>Comamonadaceae</taxon>
        <taxon>Hydrogenophaga</taxon>
    </lineage>
</organism>
<dbReference type="KEGG" id="hcz:G9Q37_14090"/>
<evidence type="ECO:0000256" key="1">
    <source>
        <dbReference type="ARBA" id="ARBA00006987"/>
    </source>
</evidence>
<dbReference type="SUPFAM" id="SSF53850">
    <property type="entry name" value="Periplasmic binding protein-like II"/>
    <property type="match status" value="1"/>
</dbReference>
<feature type="signal peptide" evidence="2">
    <location>
        <begin position="1"/>
        <end position="23"/>
    </location>
</feature>
<dbReference type="InterPro" id="IPR005064">
    <property type="entry name" value="BUG"/>
</dbReference>
<dbReference type="EMBL" id="CP049989">
    <property type="protein sequence ID" value="QIM53201.1"/>
    <property type="molecule type" value="Genomic_DNA"/>
</dbReference>
<dbReference type="PANTHER" id="PTHR42928:SF5">
    <property type="entry name" value="BLR1237 PROTEIN"/>
    <property type="match status" value="1"/>
</dbReference>
<reference evidence="3 4" key="1">
    <citation type="submission" date="2020-03" db="EMBL/GenBank/DDBJ databases">
        <title>Hydrogenophaga sp. nov. isolated from cyanobacterial mat.</title>
        <authorList>
            <person name="Thorat V."/>
            <person name="Kirdat K."/>
            <person name="Tiwarekar B."/>
            <person name="Costa E.D."/>
            <person name="Yadav A."/>
        </authorList>
    </citation>
    <scope>NUCLEOTIDE SEQUENCE [LARGE SCALE GENOMIC DNA]</scope>
    <source>
        <strain evidence="3 4">BA0156</strain>
    </source>
</reference>
<gene>
    <name evidence="3" type="ORF">G9Q37_14090</name>
</gene>
<dbReference type="Gene3D" id="3.40.190.150">
    <property type="entry name" value="Bordetella uptake gene, domain 1"/>
    <property type="match status" value="1"/>
</dbReference>
<dbReference type="InterPro" id="IPR042100">
    <property type="entry name" value="Bug_dom1"/>
</dbReference>
<proteinExistence type="inferred from homology"/>
<keyword evidence="2" id="KW-0732">Signal</keyword>
<sequence length="327" mass="34922">MRIHLKTLLLATVTLALTGTGHAQDGNYPNRPIKLIVGLSPGASSDTVAREVARGLTEKLKVPVVVENRAGANTIIASNLVAKAPADGYTLLVSSSMNATNPWVYEKLPYDYNKDLKNIVLLGMAPNLMVSSTKSGITSFNQFIDHAKKNPGKLAYGSAGIGSVHHLLMEIIALRNGITLNHIPYRGGAPAIQDVLGGNLDTYFGTISSTKSAVDRGSMNALFVTSHQRSKYMPKADTLAEHGIKGLESGYWLGLAAPAGVPDAIVKRLNDAVNEVLKDPAVLTHLDGQAIEPRGGTVADMDAFFQRELVFWKEAAQAAKITPMEAK</sequence>
<keyword evidence="4" id="KW-1185">Reference proteome</keyword>
<feature type="chain" id="PRO_5026090622" evidence="2">
    <location>
        <begin position="24"/>
        <end position="327"/>
    </location>
</feature>
<dbReference type="PIRSF" id="PIRSF017082">
    <property type="entry name" value="YflP"/>
    <property type="match status" value="1"/>
</dbReference>
<dbReference type="Proteomes" id="UP000503162">
    <property type="component" value="Chromosome"/>
</dbReference>
<dbReference type="RefSeq" id="WP_166228041.1">
    <property type="nucleotide sequence ID" value="NZ_CP049989.1"/>
</dbReference>
<accession>A0A6G8IJ77</accession>
<comment type="similarity">
    <text evidence="1">Belongs to the UPF0065 (bug) family.</text>
</comment>